<dbReference type="EMBL" id="JAFFGU010000086">
    <property type="protein sequence ID" value="MBM7280750.1"/>
    <property type="molecule type" value="Genomic_DNA"/>
</dbReference>
<evidence type="ECO:0000313" key="2">
    <source>
        <dbReference type="Proteomes" id="UP001195196"/>
    </source>
</evidence>
<name>A0AAW4GC80_GORRU</name>
<dbReference type="Proteomes" id="UP001195196">
    <property type="component" value="Unassembled WGS sequence"/>
</dbReference>
<evidence type="ECO:0000313" key="1">
    <source>
        <dbReference type="EMBL" id="MBM7280750.1"/>
    </source>
</evidence>
<organism evidence="1 2">
    <name type="scientific">Gordonia rubripertincta</name>
    <name type="common">Rhodococcus corallinus</name>
    <dbReference type="NCBI Taxonomy" id="36822"/>
    <lineage>
        <taxon>Bacteria</taxon>
        <taxon>Bacillati</taxon>
        <taxon>Actinomycetota</taxon>
        <taxon>Actinomycetes</taxon>
        <taxon>Mycobacteriales</taxon>
        <taxon>Gordoniaceae</taxon>
        <taxon>Gordonia</taxon>
    </lineage>
</organism>
<dbReference type="RefSeq" id="WP_204719123.1">
    <property type="nucleotide sequence ID" value="NZ_JAFFGU010000086.1"/>
</dbReference>
<reference evidence="1" key="1">
    <citation type="submission" date="2021-02" db="EMBL/GenBank/DDBJ databases">
        <title>Taxonomy, biology and ecology of Rhodococcus bacteria occurring in California pistachio and other woody hosts as revealed by genome sequence analyses.</title>
        <authorList>
            <person name="Riely B."/>
            <person name="Gai Y."/>
        </authorList>
    </citation>
    <scope>NUCLEOTIDE SEQUENCE</scope>
    <source>
        <strain evidence="1">BP-295</strain>
    </source>
</reference>
<proteinExistence type="predicted"/>
<protein>
    <submittedName>
        <fullName evidence="1">Type IV toxin-antitoxin system AbiEi family antitoxin domain-containing protein</fullName>
    </submittedName>
</protein>
<accession>A0AAW4GC80</accession>
<comment type="caution">
    <text evidence="1">The sequence shown here is derived from an EMBL/GenBank/DDBJ whole genome shotgun (WGS) entry which is preliminary data.</text>
</comment>
<sequence length="64" mass="7330">MRTRPAGAWQRLLDDQHGIITTKQMHENGVNKDSIDHCVETGQWLRVFRGVISVTNGPLTREMQ</sequence>
<dbReference type="AlphaFoldDB" id="A0AAW4GC80"/>
<gene>
    <name evidence="1" type="ORF">JTZ10_23755</name>
</gene>
<feature type="non-terminal residue" evidence="1">
    <location>
        <position position="64"/>
    </location>
</feature>